<sequence>MDVRFRRERSDDGHEWTIVDHEPTEATLSRLQSEITADAAHKTLASSDASSRLGDVDDALARRGPAEADASPASPRVASASPLVASVVCVIVVFFASLFAYAHLRITAPAPAVTQPAEPSAQPPAARTSATDERAQLQMGRAAVEFSLNHSGLLCAIDTRRFLVALAAVAIVIDVLRNLAGAPTRAPADDAVSQTRNQPRPRPPKAAGAVGATRKRDVSALDVPSKVLSLPTTDAHAQRQPRQKTAAPALAPAPAARRAQVVKILSPAPAGTPSSVFSSLAAASAQPSGSA</sequence>
<evidence type="ECO:0000256" key="1">
    <source>
        <dbReference type="SAM" id="MobiDB-lite"/>
    </source>
</evidence>
<accession>A0A8J5XC31</accession>
<organism evidence="3 4">
    <name type="scientific">Diacronema lutheri</name>
    <name type="common">Unicellular marine alga</name>
    <name type="synonym">Monochrysis lutheri</name>
    <dbReference type="NCBI Taxonomy" id="2081491"/>
    <lineage>
        <taxon>Eukaryota</taxon>
        <taxon>Haptista</taxon>
        <taxon>Haptophyta</taxon>
        <taxon>Pavlovophyceae</taxon>
        <taxon>Pavlovales</taxon>
        <taxon>Pavlovaceae</taxon>
        <taxon>Diacronema</taxon>
    </lineage>
</organism>
<evidence type="ECO:0000256" key="2">
    <source>
        <dbReference type="SAM" id="Phobius"/>
    </source>
</evidence>
<reference evidence="3" key="1">
    <citation type="submission" date="2021-05" db="EMBL/GenBank/DDBJ databases">
        <title>The genome of the haptophyte Pavlova lutheri (Diacronema luteri, Pavlovales) - a model for lipid biosynthesis in eukaryotic algae.</title>
        <authorList>
            <person name="Hulatt C.J."/>
            <person name="Posewitz M.C."/>
        </authorList>
    </citation>
    <scope>NUCLEOTIDE SEQUENCE</scope>
    <source>
        <strain evidence="3">NIVA-4/92</strain>
    </source>
</reference>
<gene>
    <name evidence="3" type="ORF">KFE25_010882</name>
</gene>
<proteinExistence type="predicted"/>
<feature type="compositionally biased region" description="Low complexity" evidence="1">
    <location>
        <begin position="274"/>
        <end position="285"/>
    </location>
</feature>
<keyword evidence="2" id="KW-0472">Membrane</keyword>
<feature type="region of interest" description="Disordered" evidence="1">
    <location>
        <begin position="1"/>
        <end position="23"/>
    </location>
</feature>
<protein>
    <submittedName>
        <fullName evidence="3">Uncharacterized protein</fullName>
    </submittedName>
</protein>
<evidence type="ECO:0000313" key="3">
    <source>
        <dbReference type="EMBL" id="KAG8460827.1"/>
    </source>
</evidence>
<keyword evidence="2" id="KW-1133">Transmembrane helix</keyword>
<comment type="caution">
    <text evidence="3">The sequence shown here is derived from an EMBL/GenBank/DDBJ whole genome shotgun (WGS) entry which is preliminary data.</text>
</comment>
<dbReference type="EMBL" id="JAGTXO010000030">
    <property type="protein sequence ID" value="KAG8460827.1"/>
    <property type="molecule type" value="Genomic_DNA"/>
</dbReference>
<keyword evidence="4" id="KW-1185">Reference proteome</keyword>
<feature type="region of interest" description="Disordered" evidence="1">
    <location>
        <begin position="271"/>
        <end position="291"/>
    </location>
</feature>
<keyword evidence="2" id="KW-0812">Transmembrane</keyword>
<feature type="region of interest" description="Disordered" evidence="1">
    <location>
        <begin position="113"/>
        <end position="136"/>
    </location>
</feature>
<dbReference type="AlphaFoldDB" id="A0A8J5XC31"/>
<feature type="compositionally biased region" description="Low complexity" evidence="1">
    <location>
        <begin position="115"/>
        <end position="126"/>
    </location>
</feature>
<feature type="region of interest" description="Disordered" evidence="1">
    <location>
        <begin position="184"/>
        <end position="253"/>
    </location>
</feature>
<evidence type="ECO:0000313" key="4">
    <source>
        <dbReference type="Proteomes" id="UP000751190"/>
    </source>
</evidence>
<name>A0A8J5XC31_DIALT</name>
<dbReference type="Proteomes" id="UP000751190">
    <property type="component" value="Unassembled WGS sequence"/>
</dbReference>
<feature type="transmembrane region" description="Helical" evidence="2">
    <location>
        <begin position="83"/>
        <end position="104"/>
    </location>
</feature>